<feature type="compositionally biased region" description="Polar residues" evidence="1">
    <location>
        <begin position="223"/>
        <end position="254"/>
    </location>
</feature>
<protein>
    <recommendedName>
        <fullName evidence="2">NECAP PHear domain-containing protein</fullName>
    </recommendedName>
</protein>
<dbReference type="EMBL" id="CYKH01001851">
    <property type="protein sequence ID" value="CUG90590.1"/>
    <property type="molecule type" value="Genomic_DNA"/>
</dbReference>
<reference evidence="4" key="1">
    <citation type="submission" date="2015-09" db="EMBL/GenBank/DDBJ databases">
        <authorList>
            <consortium name="Pathogen Informatics"/>
        </authorList>
    </citation>
    <scope>NUCLEOTIDE SEQUENCE [LARGE SCALE GENOMIC DNA]</scope>
    <source>
        <strain evidence="4">Lake Konstanz</strain>
    </source>
</reference>
<dbReference type="SUPFAM" id="SSF50729">
    <property type="entry name" value="PH domain-like"/>
    <property type="match status" value="1"/>
</dbReference>
<organism evidence="3 4">
    <name type="scientific">Bodo saltans</name>
    <name type="common">Flagellated protozoan</name>
    <dbReference type="NCBI Taxonomy" id="75058"/>
    <lineage>
        <taxon>Eukaryota</taxon>
        <taxon>Discoba</taxon>
        <taxon>Euglenozoa</taxon>
        <taxon>Kinetoplastea</taxon>
        <taxon>Metakinetoplastina</taxon>
        <taxon>Eubodonida</taxon>
        <taxon>Bodonidae</taxon>
        <taxon>Bodo</taxon>
    </lineage>
</organism>
<sequence>MEETLFEFHPCHVFRLPPTGYLSSVLWEGGHIWSGKIRVVRKYSESGTALPTHTVHLLELGSDAVFAVCPLKDEAQHAGGSFQVANDSSRCFVLRVEQGDQHAYLGINFEEKADAFRFCTAVVERNKRLHLFAQPQEDAVTRYGGSHSNELRAEGKIEVDLHGKWAQPSSSGAVHSASSASGFSLDNIPRASSHSRRVGSSTQQQQQPPPPAAVAMKVAATPSASGGAQNVASSTNPLVSSATTQPSKATSQPTIDPFADFPTMHAVSSSVSSSQSAMVNTSTADPFASTAPSASSDPFASSQPQHQAPNHLAASSAPADPFAGLEIQQPQTAMRGALPTSTTGVATSNALDAFF</sequence>
<evidence type="ECO:0000313" key="4">
    <source>
        <dbReference type="Proteomes" id="UP000051952"/>
    </source>
</evidence>
<dbReference type="OMA" id="HAYLGIN"/>
<feature type="domain" description="NECAP PHear" evidence="2">
    <location>
        <begin position="2"/>
        <end position="138"/>
    </location>
</feature>
<dbReference type="PANTHER" id="PTHR12847:SF9">
    <property type="entry name" value="NECAP-LIKE PROTEIN CG9132"/>
    <property type="match status" value="1"/>
</dbReference>
<dbReference type="Pfam" id="PF07933">
    <property type="entry name" value="DUF1681"/>
    <property type="match status" value="1"/>
</dbReference>
<feature type="compositionally biased region" description="Low complexity" evidence="1">
    <location>
        <begin position="283"/>
        <end position="302"/>
    </location>
</feature>
<keyword evidence="4" id="KW-1185">Reference proteome</keyword>
<name>A0A0S4JGB1_BODSA</name>
<dbReference type="AlphaFoldDB" id="A0A0S4JGB1"/>
<dbReference type="Proteomes" id="UP000051952">
    <property type="component" value="Unassembled WGS sequence"/>
</dbReference>
<evidence type="ECO:0000313" key="3">
    <source>
        <dbReference type="EMBL" id="CUG90590.1"/>
    </source>
</evidence>
<dbReference type="InterPro" id="IPR012466">
    <property type="entry name" value="NECAP_PHear"/>
</dbReference>
<accession>A0A0S4JGB1</accession>
<evidence type="ECO:0000256" key="1">
    <source>
        <dbReference type="SAM" id="MobiDB-lite"/>
    </source>
</evidence>
<gene>
    <name evidence="3" type="ORF">BSAL_27850</name>
</gene>
<dbReference type="VEuPathDB" id="TriTrypDB:BSAL_27850"/>
<feature type="region of interest" description="Disordered" evidence="1">
    <location>
        <begin position="167"/>
        <end position="257"/>
    </location>
</feature>
<feature type="compositionally biased region" description="Low complexity" evidence="1">
    <location>
        <begin position="169"/>
        <end position="184"/>
    </location>
</feature>
<proteinExistence type="predicted"/>
<dbReference type="Gene3D" id="2.30.29.30">
    <property type="entry name" value="Pleckstrin-homology domain (PH domain)/Phosphotyrosine-binding domain (PTB)"/>
    <property type="match status" value="1"/>
</dbReference>
<dbReference type="OrthoDB" id="10265489at2759"/>
<dbReference type="GO" id="GO:0006897">
    <property type="term" value="P:endocytosis"/>
    <property type="evidence" value="ECO:0007669"/>
    <property type="project" value="InterPro"/>
</dbReference>
<feature type="compositionally biased region" description="Low complexity" evidence="1">
    <location>
        <begin position="213"/>
        <end position="222"/>
    </location>
</feature>
<dbReference type="GO" id="GO:0030125">
    <property type="term" value="C:clathrin vesicle coat"/>
    <property type="evidence" value="ECO:0007669"/>
    <property type="project" value="TreeGrafter"/>
</dbReference>
<dbReference type="PANTHER" id="PTHR12847">
    <property type="entry name" value="ATP-BINDING CASSETTE ABC TRANSPORTER-RELATED"/>
    <property type="match status" value="1"/>
</dbReference>
<feature type="region of interest" description="Disordered" evidence="1">
    <location>
        <begin position="283"/>
        <end position="318"/>
    </location>
</feature>
<dbReference type="InterPro" id="IPR011993">
    <property type="entry name" value="PH-like_dom_sf"/>
</dbReference>
<evidence type="ECO:0000259" key="2">
    <source>
        <dbReference type="Pfam" id="PF07933"/>
    </source>
</evidence>